<accession>A0A9W8N571</accession>
<evidence type="ECO:0000256" key="1">
    <source>
        <dbReference type="ARBA" id="ARBA00004123"/>
    </source>
</evidence>
<feature type="coiled-coil region" evidence="3">
    <location>
        <begin position="72"/>
        <end position="99"/>
    </location>
</feature>
<feature type="domain" description="BZIP" evidence="5">
    <location>
        <begin position="53"/>
        <end position="67"/>
    </location>
</feature>
<dbReference type="PANTHER" id="PTHR40621:SF9">
    <property type="entry name" value="MEAB PROTEIN"/>
    <property type="match status" value="1"/>
</dbReference>
<organism evidence="6 7">
    <name type="scientific">Xylaria arbuscula</name>
    <dbReference type="NCBI Taxonomy" id="114810"/>
    <lineage>
        <taxon>Eukaryota</taxon>
        <taxon>Fungi</taxon>
        <taxon>Dikarya</taxon>
        <taxon>Ascomycota</taxon>
        <taxon>Pezizomycotina</taxon>
        <taxon>Sordariomycetes</taxon>
        <taxon>Xylariomycetidae</taxon>
        <taxon>Xylariales</taxon>
        <taxon>Xylariaceae</taxon>
        <taxon>Xylaria</taxon>
    </lineage>
</organism>
<keyword evidence="2" id="KW-0539">Nucleus</keyword>
<sequence length="396" mass="43411">MSIDKQEQQQEHSDESVASTPDGGGEPTPAPQDTQPVKRKGGRKPIYATSEERKQRNRQAQAAFRERRTEYIKQLEDTIRVHESNLTNLQAAHRSAAEECLMLRYKNSLLERILLEKGIDVQAELQAKTGSPNLGPTHMPQNMMQPPPIQRAILNRHHSSRRSASSIAPKLEPGVTSVPAQVNIQPSIASPKTRPTPPSHAASPTNPTPPFSGHIATASPTATGSDHANIRTTMPPPMKQPMPPMPGILPNPRQQLMQQQQQQQQQQHQAASGPRPPSVYPTSSFQNHFQQLGNTEQEYDAPTDMMEEAESDAPPQNPYAAGYSVPPPPSLSMQTQTSAPPGQQSANSTEHGGQTQGQNYPSMTQLLDPALDWDPFGLSASMAFPTQFSFDTSNMR</sequence>
<dbReference type="InterPro" id="IPR046347">
    <property type="entry name" value="bZIP_sf"/>
</dbReference>
<feature type="region of interest" description="Disordered" evidence="4">
    <location>
        <begin position="157"/>
        <end position="285"/>
    </location>
</feature>
<name>A0A9W8N571_9PEZI</name>
<dbReference type="CDD" id="cd14688">
    <property type="entry name" value="bZIP_YAP"/>
    <property type="match status" value="1"/>
</dbReference>
<evidence type="ECO:0000256" key="2">
    <source>
        <dbReference type="ARBA" id="ARBA00023242"/>
    </source>
</evidence>
<keyword evidence="7" id="KW-1185">Reference proteome</keyword>
<feature type="compositionally biased region" description="Pro residues" evidence="4">
    <location>
        <begin position="234"/>
        <end position="249"/>
    </location>
</feature>
<gene>
    <name evidence="6" type="ORF">NPX13_g10208</name>
</gene>
<dbReference type="GO" id="GO:0090575">
    <property type="term" value="C:RNA polymerase II transcription regulator complex"/>
    <property type="evidence" value="ECO:0007669"/>
    <property type="project" value="TreeGrafter"/>
</dbReference>
<feature type="compositionally biased region" description="Polar residues" evidence="4">
    <location>
        <begin position="331"/>
        <end position="364"/>
    </location>
</feature>
<dbReference type="Gene3D" id="1.20.5.170">
    <property type="match status" value="1"/>
</dbReference>
<protein>
    <recommendedName>
        <fullName evidence="5">BZIP domain-containing protein</fullName>
    </recommendedName>
</protein>
<dbReference type="Proteomes" id="UP001148614">
    <property type="component" value="Unassembled WGS sequence"/>
</dbReference>
<reference evidence="6" key="1">
    <citation type="submission" date="2022-07" db="EMBL/GenBank/DDBJ databases">
        <title>Genome Sequence of Xylaria arbuscula.</title>
        <authorList>
            <person name="Buettner E."/>
        </authorList>
    </citation>
    <scope>NUCLEOTIDE SEQUENCE</scope>
    <source>
        <strain evidence="6">VT107</strain>
    </source>
</reference>
<feature type="compositionally biased region" description="Polar residues" evidence="4">
    <location>
        <begin position="178"/>
        <end position="190"/>
    </location>
</feature>
<dbReference type="SUPFAM" id="SSF57959">
    <property type="entry name" value="Leucine zipper domain"/>
    <property type="match status" value="1"/>
</dbReference>
<dbReference type="VEuPathDB" id="FungiDB:F4678DRAFT_467930"/>
<dbReference type="PANTHER" id="PTHR40621">
    <property type="entry name" value="TRANSCRIPTION FACTOR KAPC-RELATED"/>
    <property type="match status" value="1"/>
</dbReference>
<evidence type="ECO:0000256" key="4">
    <source>
        <dbReference type="SAM" id="MobiDB-lite"/>
    </source>
</evidence>
<feature type="region of interest" description="Disordered" evidence="4">
    <location>
        <begin position="1"/>
        <end position="64"/>
    </location>
</feature>
<dbReference type="InterPro" id="IPR004827">
    <property type="entry name" value="bZIP"/>
</dbReference>
<keyword evidence="3" id="KW-0175">Coiled coil</keyword>
<dbReference type="PROSITE" id="PS00036">
    <property type="entry name" value="BZIP_BASIC"/>
    <property type="match status" value="1"/>
</dbReference>
<comment type="subcellular location">
    <subcellularLocation>
        <location evidence="1">Nucleus</location>
    </subcellularLocation>
</comment>
<comment type="caution">
    <text evidence="6">The sequence shown here is derived from an EMBL/GenBank/DDBJ whole genome shotgun (WGS) entry which is preliminary data.</text>
</comment>
<evidence type="ECO:0000313" key="6">
    <source>
        <dbReference type="EMBL" id="KAJ3556113.1"/>
    </source>
</evidence>
<feature type="compositionally biased region" description="Basic and acidic residues" evidence="4">
    <location>
        <begin position="1"/>
        <end position="15"/>
    </location>
</feature>
<feature type="region of interest" description="Disordered" evidence="4">
    <location>
        <begin position="305"/>
        <end position="364"/>
    </location>
</feature>
<dbReference type="InterPro" id="IPR050936">
    <property type="entry name" value="AP-1-like"/>
</dbReference>
<proteinExistence type="predicted"/>
<dbReference type="SMART" id="SM00338">
    <property type="entry name" value="BRLZ"/>
    <property type="match status" value="1"/>
</dbReference>
<feature type="compositionally biased region" description="Polar residues" evidence="4">
    <location>
        <begin position="218"/>
        <end position="232"/>
    </location>
</feature>
<evidence type="ECO:0000256" key="3">
    <source>
        <dbReference type="SAM" id="Coils"/>
    </source>
</evidence>
<dbReference type="AlphaFoldDB" id="A0A9W8N571"/>
<dbReference type="GO" id="GO:0000976">
    <property type="term" value="F:transcription cis-regulatory region binding"/>
    <property type="evidence" value="ECO:0007669"/>
    <property type="project" value="InterPro"/>
</dbReference>
<dbReference type="EMBL" id="JANPWZ010002786">
    <property type="protein sequence ID" value="KAJ3556113.1"/>
    <property type="molecule type" value="Genomic_DNA"/>
</dbReference>
<evidence type="ECO:0000259" key="5">
    <source>
        <dbReference type="PROSITE" id="PS00036"/>
    </source>
</evidence>
<evidence type="ECO:0000313" key="7">
    <source>
        <dbReference type="Proteomes" id="UP001148614"/>
    </source>
</evidence>
<feature type="compositionally biased region" description="Low complexity" evidence="4">
    <location>
        <begin position="254"/>
        <end position="269"/>
    </location>
</feature>
<dbReference type="GO" id="GO:0001228">
    <property type="term" value="F:DNA-binding transcription activator activity, RNA polymerase II-specific"/>
    <property type="evidence" value="ECO:0007669"/>
    <property type="project" value="TreeGrafter"/>
</dbReference>